<evidence type="ECO:0000259" key="11">
    <source>
        <dbReference type="Pfam" id="PF01331"/>
    </source>
</evidence>
<proteinExistence type="predicted"/>
<evidence type="ECO:0000256" key="9">
    <source>
        <dbReference type="ARBA" id="ARBA00023242"/>
    </source>
</evidence>
<reference evidence="14" key="2">
    <citation type="submission" date="2020-12" db="EMBL/GenBank/DDBJ databases">
        <title>New Spironucleus salmonicida genome in near-complete chromosomes.</title>
        <authorList>
            <person name="Xu F."/>
            <person name="Kurt Z."/>
            <person name="Jimenez-Gonzalez A."/>
            <person name="Astvaldsson A."/>
            <person name="Andersson J.O."/>
            <person name="Svard S.G."/>
        </authorList>
    </citation>
    <scope>NUCLEOTIDE SEQUENCE</scope>
    <source>
        <strain evidence="14">ATCC 50377</strain>
    </source>
</reference>
<dbReference type="EC" id="2.7.7.50" evidence="2"/>
<dbReference type="GO" id="GO:0005525">
    <property type="term" value="F:GTP binding"/>
    <property type="evidence" value="ECO:0007669"/>
    <property type="project" value="UniProtKB-KW"/>
</dbReference>
<evidence type="ECO:0000313" key="14">
    <source>
        <dbReference type="EMBL" id="KAH0574550.1"/>
    </source>
</evidence>
<evidence type="ECO:0000313" key="13">
    <source>
        <dbReference type="EMBL" id="EST45949.1"/>
    </source>
</evidence>
<dbReference type="Proteomes" id="UP000018208">
    <property type="component" value="Unassembled WGS sequence"/>
</dbReference>
<protein>
    <recommendedName>
        <fullName evidence="2">mRNA guanylyltransferase</fullName>
        <ecNumber evidence="2">2.7.7.50</ecNumber>
    </recommendedName>
</protein>
<dbReference type="EMBL" id="AUWU02000004">
    <property type="protein sequence ID" value="KAH0574550.1"/>
    <property type="molecule type" value="Genomic_DNA"/>
</dbReference>
<gene>
    <name evidence="13" type="ORF">SS50377_13928</name>
    <name evidence="14" type="ORF">SS50377_24508</name>
</gene>
<keyword evidence="5" id="KW-0548">Nucleotidyltransferase</keyword>
<evidence type="ECO:0000313" key="15">
    <source>
        <dbReference type="Proteomes" id="UP000018208"/>
    </source>
</evidence>
<feature type="domain" description="mRNA capping enzyme adenylation" evidence="11">
    <location>
        <begin position="45"/>
        <end position="257"/>
    </location>
</feature>
<dbReference type="Pfam" id="PF03919">
    <property type="entry name" value="mRNA_cap_C"/>
    <property type="match status" value="1"/>
</dbReference>
<reference evidence="13 14" key="1">
    <citation type="journal article" date="2014" name="PLoS Genet.">
        <title>The Genome of Spironucleus salmonicida Highlights a Fish Pathogen Adapted to Fluctuating Environments.</title>
        <authorList>
            <person name="Xu F."/>
            <person name="Jerlstrom-Hultqvist J."/>
            <person name="Einarsson E."/>
            <person name="Astvaldsson A."/>
            <person name="Svard S.G."/>
            <person name="Andersson J.O."/>
        </authorList>
    </citation>
    <scope>NUCLEOTIDE SEQUENCE</scope>
    <source>
        <strain evidence="14">ATCC 50377</strain>
    </source>
</reference>
<evidence type="ECO:0000256" key="6">
    <source>
        <dbReference type="ARBA" id="ARBA00022741"/>
    </source>
</evidence>
<accession>V6LYP7</accession>
<feature type="domain" description="mRNA capping enzyme C-terminal" evidence="12">
    <location>
        <begin position="262"/>
        <end position="393"/>
    </location>
</feature>
<dbReference type="Pfam" id="PF01331">
    <property type="entry name" value="mRNA_cap_enzyme"/>
    <property type="match status" value="1"/>
</dbReference>
<keyword evidence="7" id="KW-0506">mRNA capping</keyword>
<keyword evidence="9" id="KW-0539">Nucleus</keyword>
<evidence type="ECO:0000256" key="7">
    <source>
        <dbReference type="ARBA" id="ARBA00023042"/>
    </source>
</evidence>
<name>V6LYP7_9EUKA</name>
<dbReference type="Gene3D" id="3.30.470.30">
    <property type="entry name" value="DNA ligase/mRNA capping enzyme"/>
    <property type="match status" value="1"/>
</dbReference>
<dbReference type="InterPro" id="IPR013846">
    <property type="entry name" value="mRNA_cap_enzyme_C"/>
</dbReference>
<dbReference type="GO" id="GO:0005524">
    <property type="term" value="F:ATP binding"/>
    <property type="evidence" value="ECO:0007669"/>
    <property type="project" value="InterPro"/>
</dbReference>
<dbReference type="InterPro" id="IPR012340">
    <property type="entry name" value="NA-bd_OB-fold"/>
</dbReference>
<dbReference type="GO" id="GO:0004484">
    <property type="term" value="F:mRNA guanylyltransferase activity"/>
    <property type="evidence" value="ECO:0007669"/>
    <property type="project" value="UniProtKB-EC"/>
</dbReference>
<keyword evidence="6" id="KW-0547">Nucleotide-binding</keyword>
<evidence type="ECO:0000256" key="8">
    <source>
        <dbReference type="ARBA" id="ARBA00023134"/>
    </source>
</evidence>
<evidence type="ECO:0000256" key="1">
    <source>
        <dbReference type="ARBA" id="ARBA00004123"/>
    </source>
</evidence>
<dbReference type="InterPro" id="IPR001339">
    <property type="entry name" value="mRNA_cap_enzyme_adenylation"/>
</dbReference>
<dbReference type="AlphaFoldDB" id="V6LYP7"/>
<dbReference type="OrthoDB" id="200924at2759"/>
<sequence>MDQLTAKFLNSLPTLQEGEATALKDEIASLLHLDTSNGYRFPGAQPVSLEPKIGLSLILQNDFAVCEKTDGTRYLFFVHFADMTIPQPAFDAVKRHLKTLKPTIITYFAYFIDREYTFKRFSCDFDLTQIALLTNLQDAYSPTCFSHFNGLYDGELVAEKGETESLHLYLFDCLFNSVSVMSKPLYERLEASASLSKICVPDPTNLKICSKFFTDKTQISQVLEQKKGLLHHSDGLIFTKVRAGYQVGTTHDIQKWKPLNQNSVDLLVQLEQETAIVGDTKTMIFKAKFYTASRGIIEPETVELGGIQYLAQDKFAKLMKLSKPVILEVFWNSQKEVTDYILLKKEHGLRVLQETKRKGAWESLKIRKDKSLPNDRKVFDSVVKSYDEFVDIDMIMDILAGKSQIPGVCTEPSPFLLRKKGNLNIQMIQDE</sequence>
<evidence type="ECO:0000259" key="12">
    <source>
        <dbReference type="Pfam" id="PF03919"/>
    </source>
</evidence>
<keyword evidence="8" id="KW-0342">GTP-binding</keyword>
<comment type="subcellular location">
    <subcellularLocation>
        <location evidence="1">Nucleus</location>
    </subcellularLocation>
</comment>
<keyword evidence="3" id="KW-0507">mRNA processing</keyword>
<dbReference type="Gene3D" id="2.40.50.140">
    <property type="entry name" value="Nucleic acid-binding proteins"/>
    <property type="match status" value="1"/>
</dbReference>
<dbReference type="PANTHER" id="PTHR10367">
    <property type="entry name" value="MRNA-CAPPING ENZYME"/>
    <property type="match status" value="1"/>
</dbReference>
<dbReference type="VEuPathDB" id="GiardiaDB:SS50377_24508"/>
<evidence type="ECO:0000256" key="4">
    <source>
        <dbReference type="ARBA" id="ARBA00022679"/>
    </source>
</evidence>
<keyword evidence="15" id="KW-1185">Reference proteome</keyword>
<evidence type="ECO:0000256" key="5">
    <source>
        <dbReference type="ARBA" id="ARBA00022695"/>
    </source>
</evidence>
<dbReference type="GO" id="GO:0006370">
    <property type="term" value="P:7-methylguanosine mRNA capping"/>
    <property type="evidence" value="ECO:0007669"/>
    <property type="project" value="UniProtKB-KW"/>
</dbReference>
<evidence type="ECO:0000256" key="10">
    <source>
        <dbReference type="ARBA" id="ARBA00044624"/>
    </source>
</evidence>
<comment type="catalytic activity">
    <reaction evidence="10">
        <text>a 5'-end diphospho-ribonucleoside in mRNA + GTP + H(+) = a 5'-end (5'-triphosphoguanosine)-ribonucleoside in mRNA + diphosphate</text>
        <dbReference type="Rhea" id="RHEA:67012"/>
        <dbReference type="Rhea" id="RHEA-COMP:17165"/>
        <dbReference type="Rhea" id="RHEA-COMP:17166"/>
        <dbReference type="ChEBI" id="CHEBI:15378"/>
        <dbReference type="ChEBI" id="CHEBI:33019"/>
        <dbReference type="ChEBI" id="CHEBI:37565"/>
        <dbReference type="ChEBI" id="CHEBI:167616"/>
        <dbReference type="ChEBI" id="CHEBI:167617"/>
        <dbReference type="EC" id="2.7.7.50"/>
    </reaction>
    <physiologicalReaction direction="left-to-right" evidence="10">
        <dbReference type="Rhea" id="RHEA:67013"/>
    </physiologicalReaction>
</comment>
<dbReference type="SUPFAM" id="SSF50249">
    <property type="entry name" value="Nucleic acid-binding proteins"/>
    <property type="match status" value="1"/>
</dbReference>
<dbReference type="PANTHER" id="PTHR10367:SF17">
    <property type="entry name" value="MRNA-CAPPING ENZYME"/>
    <property type="match status" value="1"/>
</dbReference>
<organism evidence="13">
    <name type="scientific">Spironucleus salmonicida</name>
    <dbReference type="NCBI Taxonomy" id="348837"/>
    <lineage>
        <taxon>Eukaryota</taxon>
        <taxon>Metamonada</taxon>
        <taxon>Diplomonadida</taxon>
        <taxon>Hexamitidae</taxon>
        <taxon>Hexamitinae</taxon>
        <taxon>Spironucleus</taxon>
    </lineage>
</organism>
<dbReference type="InterPro" id="IPR051029">
    <property type="entry name" value="mRNA_Capping_Enz/RNA_Phosphat"/>
</dbReference>
<evidence type="ECO:0000256" key="3">
    <source>
        <dbReference type="ARBA" id="ARBA00022664"/>
    </source>
</evidence>
<dbReference type="EMBL" id="KI546085">
    <property type="protein sequence ID" value="EST45949.1"/>
    <property type="molecule type" value="Genomic_DNA"/>
</dbReference>
<dbReference type="GO" id="GO:0005634">
    <property type="term" value="C:nucleus"/>
    <property type="evidence" value="ECO:0007669"/>
    <property type="project" value="UniProtKB-SubCell"/>
</dbReference>
<dbReference type="SUPFAM" id="SSF56091">
    <property type="entry name" value="DNA ligase/mRNA capping enzyme, catalytic domain"/>
    <property type="match status" value="1"/>
</dbReference>
<dbReference type="CDD" id="cd07895">
    <property type="entry name" value="Adenylation_mRNA_capping"/>
    <property type="match status" value="1"/>
</dbReference>
<evidence type="ECO:0000256" key="2">
    <source>
        <dbReference type="ARBA" id="ARBA00012475"/>
    </source>
</evidence>
<keyword evidence="4" id="KW-0808">Transferase</keyword>